<organism evidence="5 6">
    <name type="scientific">Candidatus Planktophila limnetica</name>
    <dbReference type="NCBI Taxonomy" id="573600"/>
    <lineage>
        <taxon>Bacteria</taxon>
        <taxon>Bacillati</taxon>
        <taxon>Actinomycetota</taxon>
        <taxon>Actinomycetes</taxon>
        <taxon>Candidatus Nanopelagicales</taxon>
        <taxon>Candidatus Nanopelagicaceae</taxon>
        <taxon>Candidatus Planktophila</taxon>
    </lineage>
</organism>
<dbReference type="SUPFAM" id="SSF53448">
    <property type="entry name" value="Nucleotide-diphospho-sugar transferases"/>
    <property type="match status" value="1"/>
</dbReference>
<gene>
    <name evidence="5" type="ORF">PHILAsVB114_06620</name>
</gene>
<evidence type="ECO:0000313" key="5">
    <source>
        <dbReference type="EMBL" id="ASY28267.1"/>
    </source>
</evidence>
<accession>A0A249LGZ0</accession>
<evidence type="ECO:0000256" key="3">
    <source>
        <dbReference type="ARBA" id="ARBA00022676"/>
    </source>
</evidence>
<dbReference type="GO" id="GO:0016757">
    <property type="term" value="F:glycosyltransferase activity"/>
    <property type="evidence" value="ECO:0007669"/>
    <property type="project" value="UniProtKB-KW"/>
</dbReference>
<reference evidence="5 6" key="1">
    <citation type="submission" date="2016-07" db="EMBL/GenBank/DDBJ databases">
        <title>High microdiversification within the ubiquitous acI lineage of Actinobacteria.</title>
        <authorList>
            <person name="Neuenschwander S.M."/>
            <person name="Salcher M."/>
            <person name="Ghai R."/>
            <person name="Pernthaler J."/>
        </authorList>
    </citation>
    <scope>NUCLEOTIDE SEQUENCE [LARGE SCALE GENOMIC DNA]</scope>
    <source>
        <strain evidence="5">MMS-VB-114</strain>
    </source>
</reference>
<dbReference type="AlphaFoldDB" id="A0A249LGZ0"/>
<comment type="similarity">
    <text evidence="2">Belongs to the glycosyltransferase 2 family.</text>
</comment>
<protein>
    <submittedName>
        <fullName evidence="5">O-antigen biosynthesis protein</fullName>
    </submittedName>
</protein>
<dbReference type="OrthoDB" id="7615426at2"/>
<dbReference type="Gene3D" id="3.90.550.10">
    <property type="entry name" value="Spore Coat Polysaccharide Biosynthesis Protein SpsA, Chain A"/>
    <property type="match status" value="1"/>
</dbReference>
<name>A0A249LGZ0_9ACTN</name>
<dbReference type="PANTHER" id="PTHR43179">
    <property type="entry name" value="RHAMNOSYLTRANSFERASE WBBL"/>
    <property type="match status" value="1"/>
</dbReference>
<evidence type="ECO:0000256" key="2">
    <source>
        <dbReference type="ARBA" id="ARBA00006739"/>
    </source>
</evidence>
<keyword evidence="6" id="KW-1185">Reference proteome</keyword>
<evidence type="ECO:0000313" key="6">
    <source>
        <dbReference type="Proteomes" id="UP000217221"/>
    </source>
</evidence>
<keyword evidence="3" id="KW-0328">Glycosyltransferase</keyword>
<sequence>MARETSLVDLTERALSRNMGFEYHALDALRSEIEEKNVHLERRFYQLLNSRSWKWTLFLRKLYGVFVRGDKLLLSSLVLSFFGNIISDFSNICVSITKFIHYFLYSIFTVNGIKARFLKIEVSMLDDFPTARNSLKKSRFVKCSSQSADIILHITEDIFFSPLTIFEFARSWIKYDDNSTLYCDVLDTHQKNMFKKPNWNSVYNSSIKLFPPIYLESAKFTSLNPKKLQTVVIRPLGKLGFIRNMAVTPPATPRISLPSISRTRSIFSIVVPTANKRIFLKGKERWLIRDFIEDVNSTQKAQLPEIVVVHNEFMSSTDQRALRQYTNVRLVLCSQKTLNLSSKINLGVREASCEKLIISNDDVRSKSSEWLDACLSWLEIGSTGIVGPRIFYENGLLQYAGVEVLHGVPQIIGYKRAENSLGLGFSYVVPREVSAVTGVLMATKKSLFMKIKGWDPKLKINYNDIDYCLRAQTLGFKVIYEPRAQIFHLESASRDLGVSHIPEENFFIERYKDVQPNWPSLIYDSAENANLSFTWRQNYAL</sequence>
<comment type="pathway">
    <text evidence="1">Cell wall biogenesis; cell wall polysaccharide biosynthesis.</text>
</comment>
<dbReference type="EMBL" id="CP016782">
    <property type="protein sequence ID" value="ASY28267.1"/>
    <property type="molecule type" value="Genomic_DNA"/>
</dbReference>
<evidence type="ECO:0000256" key="4">
    <source>
        <dbReference type="ARBA" id="ARBA00022679"/>
    </source>
</evidence>
<dbReference type="RefSeq" id="WP_095698578.1">
    <property type="nucleotide sequence ID" value="NZ_CP016782.1"/>
</dbReference>
<evidence type="ECO:0000256" key="1">
    <source>
        <dbReference type="ARBA" id="ARBA00004776"/>
    </source>
</evidence>
<dbReference type="Proteomes" id="UP000217221">
    <property type="component" value="Chromosome"/>
</dbReference>
<keyword evidence="4" id="KW-0808">Transferase</keyword>
<proteinExistence type="inferred from homology"/>
<dbReference type="InterPro" id="IPR029044">
    <property type="entry name" value="Nucleotide-diphossugar_trans"/>
</dbReference>
<dbReference type="KEGG" id="plim:PHILAsVB114_06620"/>
<dbReference type="PANTHER" id="PTHR43179:SF12">
    <property type="entry name" value="GALACTOFURANOSYLTRANSFERASE GLFT2"/>
    <property type="match status" value="1"/>
</dbReference>